<dbReference type="Proteomes" id="UP000199595">
    <property type="component" value="Unassembled WGS sequence"/>
</dbReference>
<keyword evidence="1" id="KW-0175">Coiled coil</keyword>
<evidence type="ECO:0000313" key="3">
    <source>
        <dbReference type="Proteomes" id="UP000199595"/>
    </source>
</evidence>
<name>A0A1H2XU87_9FLAO</name>
<dbReference type="AlphaFoldDB" id="A0A1H2XU87"/>
<feature type="coiled-coil region" evidence="1">
    <location>
        <begin position="8"/>
        <end position="56"/>
    </location>
</feature>
<evidence type="ECO:0000256" key="1">
    <source>
        <dbReference type="SAM" id="Coils"/>
    </source>
</evidence>
<evidence type="ECO:0000313" key="2">
    <source>
        <dbReference type="EMBL" id="SDW96453.1"/>
    </source>
</evidence>
<dbReference type="RefSeq" id="WP_090121821.1">
    <property type="nucleotide sequence ID" value="NZ_FNNJ01000002.1"/>
</dbReference>
<dbReference type="EMBL" id="FNNJ01000002">
    <property type="protein sequence ID" value="SDW96453.1"/>
    <property type="molecule type" value="Genomic_DNA"/>
</dbReference>
<organism evidence="2 3">
    <name type="scientific">Lutibacter oricola</name>
    <dbReference type="NCBI Taxonomy" id="762486"/>
    <lineage>
        <taxon>Bacteria</taxon>
        <taxon>Pseudomonadati</taxon>
        <taxon>Bacteroidota</taxon>
        <taxon>Flavobacteriia</taxon>
        <taxon>Flavobacteriales</taxon>
        <taxon>Flavobacteriaceae</taxon>
        <taxon>Lutibacter</taxon>
    </lineage>
</organism>
<dbReference type="OrthoDB" id="1467932at2"/>
<keyword evidence="3" id="KW-1185">Reference proteome</keyword>
<reference evidence="2 3" key="1">
    <citation type="submission" date="2016-10" db="EMBL/GenBank/DDBJ databases">
        <authorList>
            <person name="de Groot N.N."/>
        </authorList>
    </citation>
    <scope>NUCLEOTIDE SEQUENCE [LARGE SCALE GENOMIC DNA]</scope>
    <source>
        <strain evidence="2 3">DSM 24956</strain>
    </source>
</reference>
<protein>
    <recommendedName>
        <fullName evidence="4">Cell division protein ZapB</fullName>
    </recommendedName>
</protein>
<accession>A0A1H2XU87</accession>
<sequence>MSNITQVVNLVEDKLKTLLENYTFLKEENELLLQKVTVLENQLVKEKQEIISIEKKYQLLKIAKTIEGSNKDTRETKLKINALIREIDACIVQLSE</sequence>
<gene>
    <name evidence="2" type="ORF">SAMN05444411_102561</name>
</gene>
<dbReference type="STRING" id="762486.SAMN05444411_102561"/>
<proteinExistence type="predicted"/>
<evidence type="ECO:0008006" key="4">
    <source>
        <dbReference type="Google" id="ProtNLM"/>
    </source>
</evidence>